<reference evidence="3" key="1">
    <citation type="journal article" date="2019" name="Int. J. Syst. Evol. Microbiol.">
        <title>The Global Catalogue of Microorganisms (GCM) 10K type strain sequencing project: providing services to taxonomists for standard genome sequencing and annotation.</title>
        <authorList>
            <consortium name="The Broad Institute Genomics Platform"/>
            <consortium name="The Broad Institute Genome Sequencing Center for Infectious Disease"/>
            <person name="Wu L."/>
            <person name="Ma J."/>
        </authorList>
    </citation>
    <scope>NUCLEOTIDE SEQUENCE [LARGE SCALE GENOMIC DNA]</scope>
    <source>
        <strain evidence="3">KCTC 52232</strain>
    </source>
</reference>
<keyword evidence="1" id="KW-0472">Membrane</keyword>
<keyword evidence="1" id="KW-1133">Transmembrane helix</keyword>
<evidence type="ECO:0000313" key="2">
    <source>
        <dbReference type="EMBL" id="MFD2863296.1"/>
    </source>
</evidence>
<name>A0ABW5XKF6_9SPHI</name>
<dbReference type="EMBL" id="JBHUON010000001">
    <property type="protein sequence ID" value="MFD2863296.1"/>
    <property type="molecule type" value="Genomic_DNA"/>
</dbReference>
<accession>A0ABW5XKF6</accession>
<comment type="caution">
    <text evidence="2">The sequence shown here is derived from an EMBL/GenBank/DDBJ whole genome shotgun (WGS) entry which is preliminary data.</text>
</comment>
<sequence length="127" mass="14754">MVYKASVYILLGMIGFATLTGCNDNSKFDRKKWAYSDGLEYPMRDNILDDLMANHHIKGLTFDQVIDSLGSPQRRDSLKFTYQILDNSFDFKQKPMYKKNLVVFFSKDSIVTKFEVSEFKAKKKEAK</sequence>
<dbReference type="PROSITE" id="PS51257">
    <property type="entry name" value="PROKAR_LIPOPROTEIN"/>
    <property type="match status" value="1"/>
</dbReference>
<gene>
    <name evidence="2" type="ORF">ACFSYC_01235</name>
</gene>
<protein>
    <recommendedName>
        <fullName evidence="4">Beta-barrel assembly machine subunit BamE</fullName>
    </recommendedName>
</protein>
<dbReference type="Proteomes" id="UP001597601">
    <property type="component" value="Unassembled WGS sequence"/>
</dbReference>
<dbReference type="RefSeq" id="WP_377122655.1">
    <property type="nucleotide sequence ID" value="NZ_JBHUON010000001.1"/>
</dbReference>
<keyword evidence="1" id="KW-0812">Transmembrane</keyword>
<proteinExistence type="predicted"/>
<organism evidence="2 3">
    <name type="scientific">Mucilaginibacter antarcticus</name>
    <dbReference type="NCBI Taxonomy" id="1855725"/>
    <lineage>
        <taxon>Bacteria</taxon>
        <taxon>Pseudomonadati</taxon>
        <taxon>Bacteroidota</taxon>
        <taxon>Sphingobacteriia</taxon>
        <taxon>Sphingobacteriales</taxon>
        <taxon>Sphingobacteriaceae</taxon>
        <taxon>Mucilaginibacter</taxon>
    </lineage>
</organism>
<evidence type="ECO:0000256" key="1">
    <source>
        <dbReference type="SAM" id="Phobius"/>
    </source>
</evidence>
<feature type="transmembrane region" description="Helical" evidence="1">
    <location>
        <begin position="6"/>
        <end position="22"/>
    </location>
</feature>
<keyword evidence="3" id="KW-1185">Reference proteome</keyword>
<evidence type="ECO:0008006" key="4">
    <source>
        <dbReference type="Google" id="ProtNLM"/>
    </source>
</evidence>
<evidence type="ECO:0000313" key="3">
    <source>
        <dbReference type="Proteomes" id="UP001597601"/>
    </source>
</evidence>